<accession>A0A5C3LJS3</accession>
<sequence length="69" mass="7508">MLFKPLLFLSAVFASVVAQDQRPPVFTAERIIHTIIQESPFLVDHTTTVVWTQSSSISETTTATATASA</sequence>
<dbReference type="OrthoDB" id="3025387at2759"/>
<keyword evidence="1" id="KW-0732">Signal</keyword>
<feature type="signal peptide" evidence="1">
    <location>
        <begin position="1"/>
        <end position="18"/>
    </location>
</feature>
<gene>
    <name evidence="2" type="ORF">BDQ12DRAFT_691909</name>
</gene>
<evidence type="ECO:0000313" key="2">
    <source>
        <dbReference type="EMBL" id="TFK32862.1"/>
    </source>
</evidence>
<proteinExistence type="predicted"/>
<reference evidence="2 3" key="1">
    <citation type="journal article" date="2019" name="Nat. Ecol. Evol.">
        <title>Megaphylogeny resolves global patterns of mushroom evolution.</title>
        <authorList>
            <person name="Varga T."/>
            <person name="Krizsan K."/>
            <person name="Foldi C."/>
            <person name="Dima B."/>
            <person name="Sanchez-Garcia M."/>
            <person name="Sanchez-Ramirez S."/>
            <person name="Szollosi G.J."/>
            <person name="Szarkandi J.G."/>
            <person name="Papp V."/>
            <person name="Albert L."/>
            <person name="Andreopoulos W."/>
            <person name="Angelini C."/>
            <person name="Antonin V."/>
            <person name="Barry K.W."/>
            <person name="Bougher N.L."/>
            <person name="Buchanan P."/>
            <person name="Buyck B."/>
            <person name="Bense V."/>
            <person name="Catcheside P."/>
            <person name="Chovatia M."/>
            <person name="Cooper J."/>
            <person name="Damon W."/>
            <person name="Desjardin D."/>
            <person name="Finy P."/>
            <person name="Geml J."/>
            <person name="Haridas S."/>
            <person name="Hughes K."/>
            <person name="Justo A."/>
            <person name="Karasinski D."/>
            <person name="Kautmanova I."/>
            <person name="Kiss B."/>
            <person name="Kocsube S."/>
            <person name="Kotiranta H."/>
            <person name="LaButti K.M."/>
            <person name="Lechner B.E."/>
            <person name="Liimatainen K."/>
            <person name="Lipzen A."/>
            <person name="Lukacs Z."/>
            <person name="Mihaltcheva S."/>
            <person name="Morgado L.N."/>
            <person name="Niskanen T."/>
            <person name="Noordeloos M.E."/>
            <person name="Ohm R.A."/>
            <person name="Ortiz-Santana B."/>
            <person name="Ovrebo C."/>
            <person name="Racz N."/>
            <person name="Riley R."/>
            <person name="Savchenko A."/>
            <person name="Shiryaev A."/>
            <person name="Soop K."/>
            <person name="Spirin V."/>
            <person name="Szebenyi C."/>
            <person name="Tomsovsky M."/>
            <person name="Tulloss R.E."/>
            <person name="Uehling J."/>
            <person name="Grigoriev I.V."/>
            <person name="Vagvolgyi C."/>
            <person name="Papp T."/>
            <person name="Martin F.M."/>
            <person name="Miettinen O."/>
            <person name="Hibbett D.S."/>
            <person name="Nagy L.G."/>
        </authorList>
    </citation>
    <scope>NUCLEOTIDE SEQUENCE [LARGE SCALE GENOMIC DNA]</scope>
    <source>
        <strain evidence="2 3">CBS 166.37</strain>
    </source>
</reference>
<evidence type="ECO:0000256" key="1">
    <source>
        <dbReference type="SAM" id="SignalP"/>
    </source>
</evidence>
<protein>
    <submittedName>
        <fullName evidence="2">Uncharacterized protein</fullName>
    </submittedName>
</protein>
<dbReference type="EMBL" id="ML213661">
    <property type="protein sequence ID" value="TFK32862.1"/>
    <property type="molecule type" value="Genomic_DNA"/>
</dbReference>
<name>A0A5C3LJS3_9AGAR</name>
<dbReference type="Proteomes" id="UP000308652">
    <property type="component" value="Unassembled WGS sequence"/>
</dbReference>
<feature type="chain" id="PRO_5022695502" evidence="1">
    <location>
        <begin position="19"/>
        <end position="69"/>
    </location>
</feature>
<evidence type="ECO:0000313" key="3">
    <source>
        <dbReference type="Proteomes" id="UP000308652"/>
    </source>
</evidence>
<organism evidence="2 3">
    <name type="scientific">Crucibulum laeve</name>
    <dbReference type="NCBI Taxonomy" id="68775"/>
    <lineage>
        <taxon>Eukaryota</taxon>
        <taxon>Fungi</taxon>
        <taxon>Dikarya</taxon>
        <taxon>Basidiomycota</taxon>
        <taxon>Agaricomycotina</taxon>
        <taxon>Agaricomycetes</taxon>
        <taxon>Agaricomycetidae</taxon>
        <taxon>Agaricales</taxon>
        <taxon>Agaricineae</taxon>
        <taxon>Nidulariaceae</taxon>
        <taxon>Crucibulum</taxon>
    </lineage>
</organism>
<dbReference type="AlphaFoldDB" id="A0A5C3LJS3"/>
<keyword evidence="3" id="KW-1185">Reference proteome</keyword>